<gene>
    <name evidence="1" type="ORF">HII17_10490</name>
</gene>
<proteinExistence type="predicted"/>
<comment type="caution">
    <text evidence="1">The sequence shown here is derived from an EMBL/GenBank/DDBJ whole genome shotgun (WGS) entry which is preliminary data.</text>
</comment>
<dbReference type="InterPro" id="IPR010323">
    <property type="entry name" value="DUF924"/>
</dbReference>
<dbReference type="Proteomes" id="UP000568664">
    <property type="component" value="Unassembled WGS sequence"/>
</dbReference>
<reference evidence="1 2" key="1">
    <citation type="submission" date="2020-04" db="EMBL/GenBank/DDBJ databases">
        <title>Thalassotalea sp. M1531, isolated from the surface of marine red alga.</title>
        <authorList>
            <person name="Pang L."/>
            <person name="Lu D.-C."/>
        </authorList>
    </citation>
    <scope>NUCLEOTIDE SEQUENCE [LARGE SCALE GENOMIC DNA]</scope>
    <source>
        <strain evidence="1 2">M1531</strain>
    </source>
</reference>
<dbReference type="EMBL" id="JABBXH010000003">
    <property type="protein sequence ID" value="NMP31995.1"/>
    <property type="molecule type" value="Genomic_DNA"/>
</dbReference>
<keyword evidence="2" id="KW-1185">Reference proteome</keyword>
<evidence type="ECO:0000313" key="2">
    <source>
        <dbReference type="Proteomes" id="UP000568664"/>
    </source>
</evidence>
<accession>A0A7Y0LCD2</accession>
<dbReference type="Gene3D" id="1.20.58.320">
    <property type="entry name" value="TPR-like"/>
    <property type="match status" value="1"/>
</dbReference>
<name>A0A7Y0LCD2_9GAMM</name>
<dbReference type="Gene3D" id="1.25.40.10">
    <property type="entry name" value="Tetratricopeptide repeat domain"/>
    <property type="match status" value="1"/>
</dbReference>
<dbReference type="AlphaFoldDB" id="A0A7Y0LCD2"/>
<evidence type="ECO:0000313" key="1">
    <source>
        <dbReference type="EMBL" id="NMP31995.1"/>
    </source>
</evidence>
<dbReference type="InterPro" id="IPR011990">
    <property type="entry name" value="TPR-like_helical_dom_sf"/>
</dbReference>
<dbReference type="Pfam" id="PF06041">
    <property type="entry name" value="DUF924"/>
    <property type="match status" value="1"/>
</dbReference>
<dbReference type="RefSeq" id="WP_169075321.1">
    <property type="nucleotide sequence ID" value="NZ_JABBXH010000003.1"/>
</dbReference>
<protein>
    <submittedName>
        <fullName evidence="1">DUF924 domain-containing protein</fullName>
    </submittedName>
</protein>
<dbReference type="SUPFAM" id="SSF48452">
    <property type="entry name" value="TPR-like"/>
    <property type="match status" value="1"/>
</dbReference>
<sequence>MNNEILTFWFNEISPQQWWQKDDEFDALIKKRFESIHHKAVNGELSHWRESALGSLAEVIVLDQFSRNIYRDKPQSFAFDSLALALAQNAIAKGFNAELDETKRSFLYLPFMHSESLVIHEQAVHLYKALGNAANLEFELKHKAIIEQFGRYPHRNEILGRKSTEAEIEFLKQPNSSF</sequence>
<organism evidence="1 2">
    <name type="scientific">Thalassotalea algicola</name>
    <dbReference type="NCBI Taxonomy" id="2716224"/>
    <lineage>
        <taxon>Bacteria</taxon>
        <taxon>Pseudomonadati</taxon>
        <taxon>Pseudomonadota</taxon>
        <taxon>Gammaproteobacteria</taxon>
        <taxon>Alteromonadales</taxon>
        <taxon>Colwelliaceae</taxon>
        <taxon>Thalassotalea</taxon>
    </lineage>
</organism>